<keyword evidence="3" id="KW-0949">S-adenosyl-L-methionine</keyword>
<keyword evidence="5" id="KW-1185">Reference proteome</keyword>
<dbReference type="PANTHER" id="PTHR10509:SF14">
    <property type="entry name" value="CAFFEOYL-COA O-METHYLTRANSFERASE 3-RELATED"/>
    <property type="match status" value="1"/>
</dbReference>
<keyword evidence="2" id="KW-0808">Transferase</keyword>
<dbReference type="Pfam" id="PF01596">
    <property type="entry name" value="Methyltransf_3"/>
    <property type="match status" value="1"/>
</dbReference>
<evidence type="ECO:0000313" key="5">
    <source>
        <dbReference type="Proteomes" id="UP001203687"/>
    </source>
</evidence>
<keyword evidence="1" id="KW-0489">Methyltransferase</keyword>
<evidence type="ECO:0000256" key="2">
    <source>
        <dbReference type="ARBA" id="ARBA00022679"/>
    </source>
</evidence>
<evidence type="ECO:0000256" key="1">
    <source>
        <dbReference type="ARBA" id="ARBA00022603"/>
    </source>
</evidence>
<dbReference type="InterPro" id="IPR002935">
    <property type="entry name" value="SAM_O-MeTrfase"/>
</dbReference>
<name>A0ABT0HA66_9FLAO</name>
<dbReference type="PROSITE" id="PS51682">
    <property type="entry name" value="SAM_OMT_I"/>
    <property type="match status" value="1"/>
</dbReference>
<proteinExistence type="predicted"/>
<gene>
    <name evidence="4" type="ORF">MUY34_11545</name>
</gene>
<dbReference type="SUPFAM" id="SSF53335">
    <property type="entry name" value="S-adenosyl-L-methionine-dependent methyltransferases"/>
    <property type="match status" value="1"/>
</dbReference>
<dbReference type="RefSeq" id="WP_204346735.1">
    <property type="nucleotide sequence ID" value="NZ_JACNMJ010000008.1"/>
</dbReference>
<dbReference type="InterPro" id="IPR050362">
    <property type="entry name" value="Cation-dep_OMT"/>
</dbReference>
<dbReference type="InterPro" id="IPR029063">
    <property type="entry name" value="SAM-dependent_MTases_sf"/>
</dbReference>
<organism evidence="4 5">
    <name type="scientific">Psychroserpens algicola</name>
    <dbReference type="NCBI Taxonomy" id="1719034"/>
    <lineage>
        <taxon>Bacteria</taxon>
        <taxon>Pseudomonadati</taxon>
        <taxon>Bacteroidota</taxon>
        <taxon>Flavobacteriia</taxon>
        <taxon>Flavobacteriales</taxon>
        <taxon>Flavobacteriaceae</taxon>
        <taxon>Psychroserpens</taxon>
    </lineage>
</organism>
<evidence type="ECO:0000313" key="4">
    <source>
        <dbReference type="EMBL" id="MCK8481261.1"/>
    </source>
</evidence>
<dbReference type="CDD" id="cd02440">
    <property type="entry name" value="AdoMet_MTases"/>
    <property type="match status" value="1"/>
</dbReference>
<sequence>MHFLPEKLDDYIVAHSEEEPELLQQLTRETYQKILQPIMLSGPYQGRVLSMISKLTRPKTILELGTFTGYATLCLAEGLVSDGEIHTIDVNEELIDFQRAYFDKSDYGERIHQHLGDAISIIPTLDMTFDLVFIDADKPNYVNYFHLIIDKLNSGGIIISDNVLWHGKVIAPVDDKDISTKAVLEFNTLLKTDNRIETVMLPIRDGLTISRKK</sequence>
<accession>A0ABT0HA66</accession>
<comment type="caution">
    <text evidence="4">The sequence shown here is derived from an EMBL/GenBank/DDBJ whole genome shotgun (WGS) entry which is preliminary data.</text>
</comment>
<dbReference type="EMBL" id="JALPQF010000011">
    <property type="protein sequence ID" value="MCK8481261.1"/>
    <property type="molecule type" value="Genomic_DNA"/>
</dbReference>
<dbReference type="PANTHER" id="PTHR10509">
    <property type="entry name" value="O-METHYLTRANSFERASE-RELATED"/>
    <property type="match status" value="1"/>
</dbReference>
<dbReference type="Gene3D" id="3.40.50.150">
    <property type="entry name" value="Vaccinia Virus protein VP39"/>
    <property type="match status" value="1"/>
</dbReference>
<evidence type="ECO:0000256" key="3">
    <source>
        <dbReference type="ARBA" id="ARBA00022691"/>
    </source>
</evidence>
<dbReference type="Proteomes" id="UP001203687">
    <property type="component" value="Unassembled WGS sequence"/>
</dbReference>
<protein>
    <submittedName>
        <fullName evidence="4">O-methyltransferase</fullName>
    </submittedName>
</protein>
<reference evidence="4" key="1">
    <citation type="submission" date="2022-04" db="EMBL/GenBank/DDBJ databases">
        <authorList>
            <person name="Ren T."/>
        </authorList>
    </citation>
    <scope>NUCLEOTIDE SEQUENCE</scope>
    <source>
        <strain evidence="4">F63249</strain>
    </source>
</reference>